<evidence type="ECO:0000313" key="3">
    <source>
        <dbReference type="Proteomes" id="UP000787635"/>
    </source>
</evidence>
<sequence>MLLPNNAFVAVADGEKLNLYRNSGDAAAPRLTALQPPDMDSDPRGGAGGHGSSAANPDDSQQSEDGFAAGIAGMLNKQVLAGHVDSLVIIAAPRTLGELRKHYHKTLSAKLLGEIPKDLTGHAIKDIEAAIAAA</sequence>
<comment type="caution">
    <text evidence="2">The sequence shown here is derived from an EMBL/GenBank/DDBJ whole genome shotgun (WGS) entry which is preliminary data.</text>
</comment>
<reference evidence="2 3" key="1">
    <citation type="submission" date="2020-03" db="EMBL/GenBank/DDBJ databases">
        <title>Roseomonas selenitidurans sp. nov. isolated from urban soil.</title>
        <authorList>
            <person name="Liu H."/>
        </authorList>
    </citation>
    <scope>NUCLEOTIDE SEQUENCE [LARGE SCALE GENOMIC DNA]</scope>
    <source>
        <strain evidence="2 3">BU-1</strain>
    </source>
</reference>
<dbReference type="Proteomes" id="UP000787635">
    <property type="component" value="Unassembled WGS sequence"/>
</dbReference>
<protein>
    <submittedName>
        <fullName evidence="2">Host cell attachment protein</fullName>
    </submittedName>
</protein>
<dbReference type="InterPro" id="IPR041374">
    <property type="entry name" value="BaeRF_family12"/>
</dbReference>
<feature type="region of interest" description="Disordered" evidence="1">
    <location>
        <begin position="28"/>
        <end position="68"/>
    </location>
</feature>
<dbReference type="Pfam" id="PF18856">
    <property type="entry name" value="baeRF_family12"/>
    <property type="match status" value="1"/>
</dbReference>
<accession>A0ABX1E4T6</accession>
<organism evidence="2 3">
    <name type="scientific">Falsiroseomonas selenitidurans</name>
    <dbReference type="NCBI Taxonomy" id="2716335"/>
    <lineage>
        <taxon>Bacteria</taxon>
        <taxon>Pseudomonadati</taxon>
        <taxon>Pseudomonadota</taxon>
        <taxon>Alphaproteobacteria</taxon>
        <taxon>Acetobacterales</taxon>
        <taxon>Roseomonadaceae</taxon>
        <taxon>Falsiroseomonas</taxon>
    </lineage>
</organism>
<dbReference type="RefSeq" id="WP_168032054.1">
    <property type="nucleotide sequence ID" value="NZ_JAAVNE010000024.1"/>
</dbReference>
<evidence type="ECO:0000313" key="2">
    <source>
        <dbReference type="EMBL" id="NKC32209.1"/>
    </source>
</evidence>
<keyword evidence="3" id="KW-1185">Reference proteome</keyword>
<evidence type="ECO:0000256" key="1">
    <source>
        <dbReference type="SAM" id="MobiDB-lite"/>
    </source>
</evidence>
<name>A0ABX1E4T6_9PROT</name>
<gene>
    <name evidence="2" type="ORF">HEQ75_15210</name>
</gene>
<proteinExistence type="predicted"/>
<dbReference type="EMBL" id="JAAVNE010000024">
    <property type="protein sequence ID" value="NKC32209.1"/>
    <property type="molecule type" value="Genomic_DNA"/>
</dbReference>